<evidence type="ECO:0000313" key="5">
    <source>
        <dbReference type="EMBL" id="CAB4821711.1"/>
    </source>
</evidence>
<dbReference type="EMBL" id="CAEZYM010000001">
    <property type="protein sequence ID" value="CAB4715491.1"/>
    <property type="molecule type" value="Genomic_DNA"/>
</dbReference>
<dbReference type="PANTHER" id="PTHR43344:SF15">
    <property type="entry name" value="PHOSPHOSERINE PHOSPHATASE SERB1"/>
    <property type="match status" value="1"/>
</dbReference>
<dbReference type="InterPro" id="IPR006385">
    <property type="entry name" value="HAD_hydro_SerB1"/>
</dbReference>
<dbReference type="EMBL" id="CAFBOC010000001">
    <property type="protein sequence ID" value="CAB4968766.1"/>
    <property type="molecule type" value="Genomic_DNA"/>
</dbReference>
<evidence type="ECO:0000313" key="1">
    <source>
        <dbReference type="EMBL" id="CAB4334712.1"/>
    </source>
</evidence>
<proteinExistence type="predicted"/>
<dbReference type="EMBL" id="CAESAE010000003">
    <property type="protein sequence ID" value="CAB4334712.1"/>
    <property type="molecule type" value="Genomic_DNA"/>
</dbReference>
<gene>
    <name evidence="2" type="ORF">UFOPK2510_00746</name>
    <name evidence="3" type="ORF">UFOPK2718_00098</name>
    <name evidence="4" type="ORF">UFOPK2936_00806</name>
    <name evidence="5" type="ORF">UFOPK3174_00269</name>
    <name evidence="6" type="ORF">UFOPK3328_00137</name>
    <name evidence="7" type="ORF">UFOPK3779_00137</name>
    <name evidence="8" type="ORF">UFOPK3913_00163</name>
    <name evidence="1" type="ORF">UFOPK4107_00502</name>
    <name evidence="9" type="ORF">UFOPK4403_00690</name>
</gene>
<dbReference type="EMBL" id="CAEZZW010000003">
    <property type="protein sequence ID" value="CAB4779612.1"/>
    <property type="molecule type" value="Genomic_DNA"/>
</dbReference>
<dbReference type="SUPFAM" id="SSF56784">
    <property type="entry name" value="HAD-like"/>
    <property type="match status" value="1"/>
</dbReference>
<evidence type="ECO:0000313" key="2">
    <source>
        <dbReference type="EMBL" id="CAB4691816.1"/>
    </source>
</evidence>
<name>A0A6J6QUJ8_9ZZZZ</name>
<dbReference type="InterPro" id="IPR050582">
    <property type="entry name" value="HAD-like_SerB"/>
</dbReference>
<sequence>MAPTRKRAAFFDVDNTLLRGSTLYFLGRGMYQRGFFSKKDISRFVLANLRFRLTGKENGAEIKRWQDAATDFIGGHNVKEIETMAQEIYDEYVSPKLWQGSIEIAQAHLRNDEEVWLVTAAPEDMAHLISQRLGFTGALGSKAETSDGKYTGRMTGNLLHGKEKATAIIQLAQDRNFDLKDCYSYSDSHNDLPLLLAVGHPSTINPDAILRLRALRDGWPIHDFRRARVLNRLLGPIVSRVAALGALVTPRWGRSKDR</sequence>
<organism evidence="3">
    <name type="scientific">freshwater metagenome</name>
    <dbReference type="NCBI Taxonomy" id="449393"/>
    <lineage>
        <taxon>unclassified sequences</taxon>
        <taxon>metagenomes</taxon>
        <taxon>ecological metagenomes</taxon>
    </lineage>
</organism>
<dbReference type="Gene3D" id="1.20.1440.100">
    <property type="entry name" value="SG protein - dephosphorylation function"/>
    <property type="match status" value="1"/>
</dbReference>
<dbReference type="InterPro" id="IPR036412">
    <property type="entry name" value="HAD-like_sf"/>
</dbReference>
<dbReference type="InterPro" id="IPR023214">
    <property type="entry name" value="HAD_sf"/>
</dbReference>
<dbReference type="EMBL" id="CAFBNH010000001">
    <property type="protein sequence ID" value="CAB4935197.1"/>
    <property type="molecule type" value="Genomic_DNA"/>
</dbReference>
<protein>
    <submittedName>
        <fullName evidence="3">Unannotated protein</fullName>
    </submittedName>
</protein>
<dbReference type="NCBIfam" id="TIGR01488">
    <property type="entry name" value="HAD-SF-IB"/>
    <property type="match status" value="1"/>
</dbReference>
<evidence type="ECO:0000313" key="3">
    <source>
        <dbReference type="EMBL" id="CAB4715491.1"/>
    </source>
</evidence>
<evidence type="ECO:0000313" key="8">
    <source>
        <dbReference type="EMBL" id="CAB4968766.1"/>
    </source>
</evidence>
<evidence type="ECO:0000313" key="4">
    <source>
        <dbReference type="EMBL" id="CAB4779612.1"/>
    </source>
</evidence>
<dbReference type="Pfam" id="PF12710">
    <property type="entry name" value="HAD"/>
    <property type="match status" value="1"/>
</dbReference>
<reference evidence="3" key="1">
    <citation type="submission" date="2020-05" db="EMBL/GenBank/DDBJ databases">
        <authorList>
            <person name="Chiriac C."/>
            <person name="Salcher M."/>
            <person name="Ghai R."/>
            <person name="Kavagutti S V."/>
        </authorList>
    </citation>
    <scope>NUCLEOTIDE SEQUENCE</scope>
</reference>
<accession>A0A6J6QUJ8</accession>
<dbReference type="EMBL" id="CAEZXO010000004">
    <property type="protein sequence ID" value="CAB4691816.1"/>
    <property type="molecule type" value="Genomic_DNA"/>
</dbReference>
<dbReference type="PANTHER" id="PTHR43344">
    <property type="entry name" value="PHOSPHOSERINE PHOSPHATASE"/>
    <property type="match status" value="1"/>
</dbReference>
<dbReference type="Gene3D" id="3.40.50.1000">
    <property type="entry name" value="HAD superfamily/HAD-like"/>
    <property type="match status" value="1"/>
</dbReference>
<dbReference type="EMBL" id="CAFABH010000003">
    <property type="protein sequence ID" value="CAB4821711.1"/>
    <property type="molecule type" value="Genomic_DNA"/>
</dbReference>
<evidence type="ECO:0000313" key="6">
    <source>
        <dbReference type="EMBL" id="CAB4855970.1"/>
    </source>
</evidence>
<dbReference type="AlphaFoldDB" id="A0A6J6QUJ8"/>
<evidence type="ECO:0000313" key="7">
    <source>
        <dbReference type="EMBL" id="CAB4935197.1"/>
    </source>
</evidence>
<evidence type="ECO:0000313" key="9">
    <source>
        <dbReference type="EMBL" id="CAB5071972.1"/>
    </source>
</evidence>
<dbReference type="EMBL" id="CAFBLD010000001">
    <property type="protein sequence ID" value="CAB4855970.1"/>
    <property type="molecule type" value="Genomic_DNA"/>
</dbReference>
<dbReference type="NCBIfam" id="TIGR01490">
    <property type="entry name" value="HAD-SF-IB-hyp1"/>
    <property type="match status" value="1"/>
</dbReference>
<dbReference type="EMBL" id="CAFBQX010000003">
    <property type="protein sequence ID" value="CAB5071972.1"/>
    <property type="molecule type" value="Genomic_DNA"/>
</dbReference>